<dbReference type="EMBL" id="LCGX01000037">
    <property type="protein sequence ID" value="KKT22388.1"/>
    <property type="molecule type" value="Genomic_DNA"/>
</dbReference>
<dbReference type="Proteomes" id="UP000033831">
    <property type="component" value="Unassembled WGS sequence"/>
</dbReference>
<name>A0A0G1FK65_9BACT</name>
<evidence type="ECO:0000313" key="2">
    <source>
        <dbReference type="Proteomes" id="UP000033831"/>
    </source>
</evidence>
<evidence type="ECO:0000313" key="1">
    <source>
        <dbReference type="EMBL" id="KKT22388.1"/>
    </source>
</evidence>
<accession>A0A0G1FK65</accession>
<proteinExistence type="predicted"/>
<organism evidence="1 2">
    <name type="scientific">Candidatus Nomurabacteria bacterium GW2011_GWF2_43_8</name>
    <dbReference type="NCBI Taxonomy" id="1618779"/>
    <lineage>
        <taxon>Bacteria</taxon>
        <taxon>Candidatus Nomuraibacteriota</taxon>
    </lineage>
</organism>
<sequence>MDPRPQSPETESPREEARKLALGETLSAGRMKEAAKKMEALFNELAAQLGKPTGDNSQLRLELKKLCEEMKTRLINQETALKEIERKVNSVG</sequence>
<comment type="caution">
    <text evidence="1">The sequence shown here is derived from an EMBL/GenBank/DDBJ whole genome shotgun (WGS) entry which is preliminary data.</text>
</comment>
<reference evidence="1 2" key="1">
    <citation type="journal article" date="2015" name="Nature">
        <title>rRNA introns, odd ribosomes, and small enigmatic genomes across a large radiation of phyla.</title>
        <authorList>
            <person name="Brown C.T."/>
            <person name="Hug L.A."/>
            <person name="Thomas B.C."/>
            <person name="Sharon I."/>
            <person name="Castelle C.J."/>
            <person name="Singh A."/>
            <person name="Wilkins M.J."/>
            <person name="Williams K.H."/>
            <person name="Banfield J.F."/>
        </authorList>
    </citation>
    <scope>NUCLEOTIDE SEQUENCE [LARGE SCALE GENOMIC DNA]</scope>
</reference>
<gene>
    <name evidence="1" type="ORF">UW07_C0037G0005</name>
</gene>
<dbReference type="AlphaFoldDB" id="A0A0G1FK65"/>
<protein>
    <submittedName>
        <fullName evidence="1">Uncharacterized protein</fullName>
    </submittedName>
</protein>